<evidence type="ECO:0000313" key="3">
    <source>
        <dbReference type="Proteomes" id="UP000007306"/>
    </source>
</evidence>
<protein>
    <submittedName>
        <fullName evidence="2">Uncharacterized protein</fullName>
    </submittedName>
</protein>
<evidence type="ECO:0000313" key="2">
    <source>
        <dbReference type="EnsemblPlants" id="ORGLA07G0177000.1"/>
    </source>
</evidence>
<dbReference type="HOGENOM" id="CLU_1891135_0_0_1"/>
<dbReference type="EnsemblPlants" id="ORGLA07G0177000.1">
    <property type="protein sequence ID" value="ORGLA07G0177000.1"/>
    <property type="gene ID" value="ORGLA07G0177000"/>
</dbReference>
<reference evidence="2" key="1">
    <citation type="submission" date="2015-06" db="UniProtKB">
        <authorList>
            <consortium name="EnsemblPlants"/>
        </authorList>
    </citation>
    <scope>IDENTIFICATION</scope>
</reference>
<reference evidence="2 3" key="2">
    <citation type="submission" date="2018-04" db="EMBL/GenBank/DDBJ databases">
        <title>OglaRS2 (Oryza glaberrima Reference Sequence Version 2).</title>
        <authorList>
            <person name="Zhang J."/>
            <person name="Kudrna D."/>
            <person name="Lee S."/>
            <person name="Talag J."/>
            <person name="Rajasekar S."/>
            <person name="Wing R.A."/>
        </authorList>
    </citation>
    <scope>NUCLEOTIDE SEQUENCE [LARGE SCALE GENOMIC DNA]</scope>
    <source>
        <strain evidence="2 3">cv. IRGC 96717</strain>
    </source>
</reference>
<accession>I1QCC8</accession>
<dbReference type="Proteomes" id="UP000007306">
    <property type="component" value="Chromosome 7"/>
</dbReference>
<evidence type="ECO:0000256" key="1">
    <source>
        <dbReference type="SAM" id="MobiDB-lite"/>
    </source>
</evidence>
<keyword evidence="3" id="KW-1185">Reference proteome</keyword>
<sequence>MEGGREAAAAEELAGGGGGGAVGAARRRGPRAVSHLVVLLHHQRRPRRLLPWPDGDLDEHDDGDGVAVTAVLEHLGGLAQRVADADGLPWPWAAAQTTRRSTIWRAERWPWRVIRRSGRRRRKRRRWRGGRIASC</sequence>
<dbReference type="AlphaFoldDB" id="I1QCC8"/>
<dbReference type="OMA" id="DGLPWPW"/>
<dbReference type="Gramene" id="ORGLA07G0177000.1">
    <property type="protein sequence ID" value="ORGLA07G0177000.1"/>
    <property type="gene ID" value="ORGLA07G0177000"/>
</dbReference>
<proteinExistence type="predicted"/>
<name>I1QCC8_ORYGL</name>
<organism evidence="2 3">
    <name type="scientific">Oryza glaberrima</name>
    <name type="common">African rice</name>
    <dbReference type="NCBI Taxonomy" id="4538"/>
    <lineage>
        <taxon>Eukaryota</taxon>
        <taxon>Viridiplantae</taxon>
        <taxon>Streptophyta</taxon>
        <taxon>Embryophyta</taxon>
        <taxon>Tracheophyta</taxon>
        <taxon>Spermatophyta</taxon>
        <taxon>Magnoliopsida</taxon>
        <taxon>Liliopsida</taxon>
        <taxon>Poales</taxon>
        <taxon>Poaceae</taxon>
        <taxon>BOP clade</taxon>
        <taxon>Oryzoideae</taxon>
        <taxon>Oryzeae</taxon>
        <taxon>Oryzinae</taxon>
        <taxon>Oryza</taxon>
    </lineage>
</organism>
<feature type="region of interest" description="Disordered" evidence="1">
    <location>
        <begin position="1"/>
        <end position="27"/>
    </location>
</feature>
<feature type="compositionally biased region" description="Low complexity" evidence="1">
    <location>
        <begin position="1"/>
        <end position="13"/>
    </location>
</feature>